<gene>
    <name evidence="1" type="ORF">KB1_13230</name>
</gene>
<name>A0AAD1KNV9_9ACTN</name>
<dbReference type="EMBL" id="AP024747">
    <property type="protein sequence ID" value="BCY25333.1"/>
    <property type="molecule type" value="Genomic_DNA"/>
</dbReference>
<dbReference type="Proteomes" id="UP000825072">
    <property type="component" value="Chromosome 1"/>
</dbReference>
<evidence type="ECO:0000313" key="1">
    <source>
        <dbReference type="EMBL" id="BCY25333.1"/>
    </source>
</evidence>
<evidence type="ECO:0000313" key="2">
    <source>
        <dbReference type="Proteomes" id="UP000825072"/>
    </source>
</evidence>
<accession>A0AAD1KNV9</accession>
<dbReference type="AlphaFoldDB" id="A0AAD1KNV9"/>
<protein>
    <submittedName>
        <fullName evidence="1">Uncharacterized protein</fullName>
    </submittedName>
</protein>
<organism evidence="1 2">
    <name type="scientific">Cutibacterium modestum</name>
    <dbReference type="NCBI Taxonomy" id="2559073"/>
    <lineage>
        <taxon>Bacteria</taxon>
        <taxon>Bacillati</taxon>
        <taxon>Actinomycetota</taxon>
        <taxon>Actinomycetes</taxon>
        <taxon>Propionibacteriales</taxon>
        <taxon>Propionibacteriaceae</taxon>
        <taxon>Cutibacterium</taxon>
    </lineage>
</organism>
<reference evidence="1" key="1">
    <citation type="submission" date="2021-06" db="EMBL/GenBank/DDBJ databases">
        <title>Genome sequence of Cutibacterium modestum strain KB17-24694.</title>
        <authorList>
            <person name="Dekio I."/>
            <person name="Asahina A."/>
            <person name="Nishida M."/>
        </authorList>
    </citation>
    <scope>NUCLEOTIDE SEQUENCE</scope>
    <source>
        <strain evidence="1">KB17-24694</strain>
    </source>
</reference>
<proteinExistence type="predicted"/>
<sequence length="63" mass="6576">MPEPTPGDCIDGVRDGNIDGLFDGVGDSLRPVEGDLLADEGDLPLEGLGDWLPLDGDVLCPEL</sequence>